<keyword evidence="2" id="KW-1185">Reference proteome</keyword>
<gene>
    <name evidence="1" type="ORF">Tco_0749990</name>
</gene>
<organism evidence="1 2">
    <name type="scientific">Tanacetum coccineum</name>
    <dbReference type="NCBI Taxonomy" id="301880"/>
    <lineage>
        <taxon>Eukaryota</taxon>
        <taxon>Viridiplantae</taxon>
        <taxon>Streptophyta</taxon>
        <taxon>Embryophyta</taxon>
        <taxon>Tracheophyta</taxon>
        <taxon>Spermatophyta</taxon>
        <taxon>Magnoliopsida</taxon>
        <taxon>eudicotyledons</taxon>
        <taxon>Gunneridae</taxon>
        <taxon>Pentapetalae</taxon>
        <taxon>asterids</taxon>
        <taxon>campanulids</taxon>
        <taxon>Asterales</taxon>
        <taxon>Asteraceae</taxon>
        <taxon>Asteroideae</taxon>
        <taxon>Anthemideae</taxon>
        <taxon>Anthemidinae</taxon>
        <taxon>Tanacetum</taxon>
    </lineage>
</organism>
<evidence type="ECO:0000313" key="1">
    <source>
        <dbReference type="EMBL" id="GJS83449.1"/>
    </source>
</evidence>
<evidence type="ECO:0000313" key="2">
    <source>
        <dbReference type="Proteomes" id="UP001151760"/>
    </source>
</evidence>
<reference evidence="1" key="1">
    <citation type="journal article" date="2022" name="Int. J. Mol. Sci.">
        <title>Draft Genome of Tanacetum Coccineum: Genomic Comparison of Closely Related Tanacetum-Family Plants.</title>
        <authorList>
            <person name="Yamashiro T."/>
            <person name="Shiraishi A."/>
            <person name="Nakayama K."/>
            <person name="Satake H."/>
        </authorList>
    </citation>
    <scope>NUCLEOTIDE SEQUENCE</scope>
</reference>
<dbReference type="EMBL" id="BQNB010010900">
    <property type="protein sequence ID" value="GJS83449.1"/>
    <property type="molecule type" value="Genomic_DNA"/>
</dbReference>
<comment type="caution">
    <text evidence="1">The sequence shown here is derived from an EMBL/GenBank/DDBJ whole genome shotgun (WGS) entry which is preliminary data.</text>
</comment>
<name>A0ABQ4YZY8_9ASTR</name>
<evidence type="ECO:0008006" key="3">
    <source>
        <dbReference type="Google" id="ProtNLM"/>
    </source>
</evidence>
<proteinExistence type="predicted"/>
<protein>
    <recommendedName>
        <fullName evidence="3">Reverse transcriptase domain-containing protein</fullName>
    </recommendedName>
</protein>
<accession>A0ABQ4YZY8</accession>
<dbReference type="Proteomes" id="UP001151760">
    <property type="component" value="Unassembled WGS sequence"/>
</dbReference>
<reference evidence="1" key="2">
    <citation type="submission" date="2022-01" db="EMBL/GenBank/DDBJ databases">
        <authorList>
            <person name="Yamashiro T."/>
            <person name="Shiraishi A."/>
            <person name="Satake H."/>
            <person name="Nakayama K."/>
        </authorList>
    </citation>
    <scope>NUCLEOTIDE SEQUENCE</scope>
</reference>
<sequence length="278" mass="31819">MKNSIDEPPEVELKDLPPHLEYAFLEGDNKLPVIIAKDLSVGEKTALIKVLQSHKRAIAWKLSDIKGPLPTAALPLASAMQQEHSEIMMAIFKNDQKNDWKCFWMTFRVFGSSFYNAYLLEKMLKRVFVTTTNLARNWEKAISWLRKALFLYINLQVRVIEVIELDCVYRKLHHLTTVKGPWAKSLPLGRIKLDDANFGLSHAIKNPSGVLIQASVRKACHLPIETQSTKLPTGLNLPTLIIKNRGDHRKVQLNELNELRDHAYENSLIYKVKNQDES</sequence>